<reference evidence="2" key="1">
    <citation type="journal article" date="2013" name="Science">
        <title>The Amborella genome and the evolution of flowering plants.</title>
        <authorList>
            <consortium name="Amborella Genome Project"/>
        </authorList>
    </citation>
    <scope>NUCLEOTIDE SEQUENCE [LARGE SCALE GENOMIC DNA]</scope>
</reference>
<name>W1PNV5_AMBTC</name>
<dbReference type="AlphaFoldDB" id="W1PNV5"/>
<evidence type="ECO:0000313" key="1">
    <source>
        <dbReference type="EMBL" id="ERN08860.1"/>
    </source>
</evidence>
<proteinExistence type="predicted"/>
<protein>
    <submittedName>
        <fullName evidence="1">Uncharacterized protein</fullName>
    </submittedName>
</protein>
<evidence type="ECO:0000313" key="2">
    <source>
        <dbReference type="Proteomes" id="UP000017836"/>
    </source>
</evidence>
<accession>W1PNV5</accession>
<keyword evidence="2" id="KW-1185">Reference proteome</keyword>
<sequence>MRKERTWDGQGEGEEVRGLGAGTTLRKWRTTVVHGKVEEVHDGGELRTQGRWLGKKEVMGVCECSAGWRGSKVGEVHDSGRSSRSGEICGRARVQGERGKWW</sequence>
<dbReference type="Gramene" id="ERN08860">
    <property type="protein sequence ID" value="ERN08860"/>
    <property type="gene ID" value="AMTR_s00015p00164050"/>
</dbReference>
<dbReference type="HOGENOM" id="CLU_2281190_0_0_1"/>
<gene>
    <name evidence="1" type="ORF">AMTR_s00015p00164050</name>
</gene>
<organism evidence="1 2">
    <name type="scientific">Amborella trichopoda</name>
    <dbReference type="NCBI Taxonomy" id="13333"/>
    <lineage>
        <taxon>Eukaryota</taxon>
        <taxon>Viridiplantae</taxon>
        <taxon>Streptophyta</taxon>
        <taxon>Embryophyta</taxon>
        <taxon>Tracheophyta</taxon>
        <taxon>Spermatophyta</taxon>
        <taxon>Magnoliopsida</taxon>
        <taxon>Amborellales</taxon>
        <taxon>Amborellaceae</taxon>
        <taxon>Amborella</taxon>
    </lineage>
</organism>
<dbReference type="Proteomes" id="UP000017836">
    <property type="component" value="Unassembled WGS sequence"/>
</dbReference>
<dbReference type="EMBL" id="KI393208">
    <property type="protein sequence ID" value="ERN08860.1"/>
    <property type="molecule type" value="Genomic_DNA"/>
</dbReference>